<keyword evidence="2" id="KW-1133">Transmembrane helix</keyword>
<gene>
    <name evidence="3" type="ORF">JKL49_01125</name>
</gene>
<keyword evidence="2" id="KW-0472">Membrane</keyword>
<reference evidence="3" key="1">
    <citation type="submission" date="2021-01" db="EMBL/GenBank/DDBJ databases">
        <title>Genome sequence of Phenylobacterium sp. 20VBR1 isolated from a valley glaceir, Ny-Alesund, Svalbard.</title>
        <authorList>
            <person name="Thomas F.A."/>
            <person name="Krishnan K.P."/>
            <person name="Sinha R.K."/>
        </authorList>
    </citation>
    <scope>NUCLEOTIDE SEQUENCE</scope>
    <source>
        <strain evidence="3">20VBR1</strain>
    </source>
</reference>
<evidence type="ECO:0000256" key="1">
    <source>
        <dbReference type="SAM" id="MobiDB-lite"/>
    </source>
</evidence>
<name>A0A974S902_9CAUL</name>
<sequence length="131" mass="13981">MNQGLGQLRAWGRSGVDGVSDLGVSLLVASLRVLTWIENLTASWPQARRDLAFDTRMFWRARWRPASALAVLAGLTILGGVYVATGTPAKAPPPPSWPPAWAPRPHVAPAQARPAARGPTEAPGRTGRELS</sequence>
<evidence type="ECO:0000313" key="3">
    <source>
        <dbReference type="EMBL" id="QQZ50356.1"/>
    </source>
</evidence>
<accession>A0A974S902</accession>
<dbReference type="AlphaFoldDB" id="A0A974S902"/>
<keyword evidence="2" id="KW-0812">Transmembrane</keyword>
<proteinExistence type="predicted"/>
<dbReference type="EMBL" id="CP068570">
    <property type="protein sequence ID" value="QQZ50356.1"/>
    <property type="molecule type" value="Genomic_DNA"/>
</dbReference>
<evidence type="ECO:0000256" key="2">
    <source>
        <dbReference type="SAM" id="Phobius"/>
    </source>
</evidence>
<feature type="compositionally biased region" description="Low complexity" evidence="1">
    <location>
        <begin position="103"/>
        <end position="119"/>
    </location>
</feature>
<organism evidence="3">
    <name type="scientific">Phenylobacterium glaciei</name>
    <dbReference type="NCBI Taxonomy" id="2803784"/>
    <lineage>
        <taxon>Bacteria</taxon>
        <taxon>Pseudomonadati</taxon>
        <taxon>Pseudomonadota</taxon>
        <taxon>Alphaproteobacteria</taxon>
        <taxon>Caulobacterales</taxon>
        <taxon>Caulobacteraceae</taxon>
        <taxon>Phenylobacterium</taxon>
    </lineage>
</organism>
<feature type="compositionally biased region" description="Pro residues" evidence="1">
    <location>
        <begin position="90"/>
        <end position="102"/>
    </location>
</feature>
<feature type="transmembrane region" description="Helical" evidence="2">
    <location>
        <begin position="66"/>
        <end position="85"/>
    </location>
</feature>
<protein>
    <submittedName>
        <fullName evidence="3">Uncharacterized protein</fullName>
    </submittedName>
</protein>
<feature type="region of interest" description="Disordered" evidence="1">
    <location>
        <begin position="88"/>
        <end position="131"/>
    </location>
</feature>